<dbReference type="GO" id="GO:0000786">
    <property type="term" value="C:nucleosome"/>
    <property type="evidence" value="ECO:0007669"/>
    <property type="project" value="InterPro"/>
</dbReference>
<feature type="compositionally biased region" description="Basic and acidic residues" evidence="2">
    <location>
        <begin position="60"/>
        <end position="97"/>
    </location>
</feature>
<dbReference type="InterPro" id="IPR000558">
    <property type="entry name" value="Histone_H2B"/>
</dbReference>
<feature type="compositionally biased region" description="Basic residues" evidence="2">
    <location>
        <begin position="107"/>
        <end position="134"/>
    </location>
</feature>
<dbReference type="SMART" id="SM00427">
    <property type="entry name" value="H2B"/>
    <property type="match status" value="1"/>
</dbReference>
<dbReference type="SUPFAM" id="SSF47113">
    <property type="entry name" value="Histone-fold"/>
    <property type="match status" value="1"/>
</dbReference>
<keyword evidence="4" id="KW-1185">Reference proteome</keyword>
<gene>
    <name evidence="3" type="ORF">H0E87_001941</name>
</gene>
<feature type="region of interest" description="Disordered" evidence="2">
    <location>
        <begin position="202"/>
        <end position="224"/>
    </location>
</feature>
<reference evidence="3" key="1">
    <citation type="journal article" date="2021" name="J. Hered.">
        <title>Genome Assembly of Salicaceae Populus deltoides (Eastern Cottonwood) I-69 Based on Nanopore Sequencing and Hi-C Technologies.</title>
        <authorList>
            <person name="Bai S."/>
            <person name="Wu H."/>
            <person name="Zhang J."/>
            <person name="Pan Z."/>
            <person name="Zhao W."/>
            <person name="Li Z."/>
            <person name="Tong C."/>
        </authorList>
    </citation>
    <scope>NUCLEOTIDE SEQUENCE</scope>
    <source>
        <tissue evidence="3">Leaf</tissue>
    </source>
</reference>
<protein>
    <recommendedName>
        <fullName evidence="5">Histone H2A/H2B/H3 domain-containing protein</fullName>
    </recommendedName>
</protein>
<evidence type="ECO:0008006" key="5">
    <source>
        <dbReference type="Google" id="ProtNLM"/>
    </source>
</evidence>
<organism evidence="3 4">
    <name type="scientific">Populus deltoides</name>
    <name type="common">Eastern poplar</name>
    <name type="synonym">Eastern cottonwood</name>
    <dbReference type="NCBI Taxonomy" id="3696"/>
    <lineage>
        <taxon>Eukaryota</taxon>
        <taxon>Viridiplantae</taxon>
        <taxon>Streptophyta</taxon>
        <taxon>Embryophyta</taxon>
        <taxon>Tracheophyta</taxon>
        <taxon>Spermatophyta</taxon>
        <taxon>Magnoliopsida</taxon>
        <taxon>eudicotyledons</taxon>
        <taxon>Gunneridae</taxon>
        <taxon>Pentapetalae</taxon>
        <taxon>rosids</taxon>
        <taxon>fabids</taxon>
        <taxon>Malpighiales</taxon>
        <taxon>Salicaceae</taxon>
        <taxon>Saliceae</taxon>
        <taxon>Populus</taxon>
    </lineage>
</organism>
<dbReference type="GO" id="GO:0046982">
    <property type="term" value="F:protein heterodimerization activity"/>
    <property type="evidence" value="ECO:0007669"/>
    <property type="project" value="InterPro"/>
</dbReference>
<name>A0A8T2ZSY9_POPDE</name>
<dbReference type="Proteomes" id="UP000807159">
    <property type="component" value="Chromosome 1"/>
</dbReference>
<dbReference type="InterPro" id="IPR009072">
    <property type="entry name" value="Histone-fold"/>
</dbReference>
<evidence type="ECO:0000313" key="3">
    <source>
        <dbReference type="EMBL" id="KAH8520694.1"/>
    </source>
</evidence>
<dbReference type="CDD" id="cd22910">
    <property type="entry name" value="HFD_H2B"/>
    <property type="match status" value="1"/>
</dbReference>
<accession>A0A8T2ZSY9</accession>
<comment type="caution">
    <text evidence="3">The sequence shown here is derived from an EMBL/GenBank/DDBJ whole genome shotgun (WGS) entry which is preliminary data.</text>
</comment>
<dbReference type="GO" id="GO:0030527">
    <property type="term" value="F:structural constituent of chromatin"/>
    <property type="evidence" value="ECO:0007669"/>
    <property type="project" value="InterPro"/>
</dbReference>
<dbReference type="EMBL" id="JACEGQ020000001">
    <property type="protein sequence ID" value="KAH8520694.1"/>
    <property type="molecule type" value="Genomic_DNA"/>
</dbReference>
<comment type="similarity">
    <text evidence="1">Belongs to the histone H2B family.</text>
</comment>
<proteinExistence type="inferred from homology"/>
<evidence type="ECO:0000256" key="2">
    <source>
        <dbReference type="SAM" id="MobiDB-lite"/>
    </source>
</evidence>
<evidence type="ECO:0000256" key="1">
    <source>
        <dbReference type="ARBA" id="ARBA00006846"/>
    </source>
</evidence>
<dbReference type="GO" id="GO:0003677">
    <property type="term" value="F:DNA binding"/>
    <property type="evidence" value="ECO:0007669"/>
    <property type="project" value="InterPro"/>
</dbReference>
<evidence type="ECO:0000313" key="4">
    <source>
        <dbReference type="Proteomes" id="UP000807159"/>
    </source>
</evidence>
<dbReference type="AlphaFoldDB" id="A0A8T2ZSY9"/>
<sequence length="224" mass="25062">MAPKRRGKEVVGTVLRSTKKVVRETVQVAAIENDNRESTQENGETEDIDTPAMETFRTIPVDEKQEEPSREDEVRKEDQTSRVSVEEPSKEDPKEDAASAGDQGKKLGPKKVKRRRQGRIRHKKGYGRLGGKRREKGEQQRVVLVTKGMRLSLINDMFERIAEEAAKLSDYRKRTALSSGEIQGAVKLVLPGELGKHAIAEGSEAGTNYISHGNKRSKSWRALS</sequence>
<dbReference type="Gene3D" id="1.10.20.10">
    <property type="entry name" value="Histone, subunit A"/>
    <property type="match status" value="1"/>
</dbReference>
<dbReference type="PANTHER" id="PTHR23428">
    <property type="entry name" value="HISTONE H2B"/>
    <property type="match status" value="1"/>
</dbReference>
<dbReference type="PRINTS" id="PR00621">
    <property type="entry name" value="HISTONEH2B"/>
</dbReference>
<feature type="region of interest" description="Disordered" evidence="2">
    <location>
        <begin position="28"/>
        <end position="138"/>
    </location>
</feature>
<feature type="compositionally biased region" description="Basic residues" evidence="2">
    <location>
        <begin position="213"/>
        <end position="224"/>
    </location>
</feature>